<name>A0ABW8IHW9_9GAMM</name>
<dbReference type="PROSITE" id="PS51257">
    <property type="entry name" value="PROKAR_LIPOPROTEIN"/>
    <property type="match status" value="1"/>
</dbReference>
<keyword evidence="1" id="KW-0732">Signal</keyword>
<proteinExistence type="predicted"/>
<feature type="signal peptide" evidence="1">
    <location>
        <begin position="1"/>
        <end position="19"/>
    </location>
</feature>
<reference evidence="2 3" key="1">
    <citation type="submission" date="2020-10" db="EMBL/GenBank/DDBJ databases">
        <title>Phylogeny of dyella-like bacteria.</title>
        <authorList>
            <person name="Fu J."/>
        </authorList>
    </citation>
    <scope>NUCLEOTIDE SEQUENCE [LARGE SCALE GENOMIC DNA]</scope>
    <source>
        <strain evidence="2 3">DHG40</strain>
    </source>
</reference>
<accession>A0ABW8IHW9</accession>
<keyword evidence="3" id="KW-1185">Reference proteome</keyword>
<comment type="caution">
    <text evidence="2">The sequence shown here is derived from an EMBL/GenBank/DDBJ whole genome shotgun (WGS) entry which is preliminary data.</text>
</comment>
<organism evidence="2 3">
    <name type="scientific">Dyella humi</name>
    <dbReference type="NCBI Taxonomy" id="1770547"/>
    <lineage>
        <taxon>Bacteria</taxon>
        <taxon>Pseudomonadati</taxon>
        <taxon>Pseudomonadota</taxon>
        <taxon>Gammaproteobacteria</taxon>
        <taxon>Lysobacterales</taxon>
        <taxon>Rhodanobacteraceae</taxon>
        <taxon>Dyella</taxon>
    </lineage>
</organism>
<evidence type="ECO:0000313" key="3">
    <source>
        <dbReference type="Proteomes" id="UP001620409"/>
    </source>
</evidence>
<evidence type="ECO:0008006" key="4">
    <source>
        <dbReference type="Google" id="ProtNLM"/>
    </source>
</evidence>
<evidence type="ECO:0000256" key="1">
    <source>
        <dbReference type="SAM" id="SignalP"/>
    </source>
</evidence>
<protein>
    <recommendedName>
        <fullName evidence="4">Lipoprotein</fullName>
    </recommendedName>
</protein>
<gene>
    <name evidence="2" type="ORF">ISP18_09195</name>
</gene>
<dbReference type="RefSeq" id="WP_380009870.1">
    <property type="nucleotide sequence ID" value="NZ_JADIKI010000022.1"/>
</dbReference>
<evidence type="ECO:0000313" key="2">
    <source>
        <dbReference type="EMBL" id="MFK2854763.1"/>
    </source>
</evidence>
<dbReference type="EMBL" id="JADIKI010000022">
    <property type="protein sequence ID" value="MFK2854763.1"/>
    <property type="molecule type" value="Genomic_DNA"/>
</dbReference>
<feature type="chain" id="PRO_5046009765" description="Lipoprotein" evidence="1">
    <location>
        <begin position="20"/>
        <end position="199"/>
    </location>
</feature>
<dbReference type="Proteomes" id="UP001620409">
    <property type="component" value="Unassembled WGS sequence"/>
</dbReference>
<sequence length="199" mass="22362">MRFTLTAALILALSTLTSACSMSTQHVDTKKNPNPKMRYEVTLTIENAPGPFDSVTGYLQYDVTNAACVPETGPSWNRMRIPPEKNPEIVFTKVTNNVYKATVFGDYFQDEDYFGLGVCRWSLMLTTARLKVNKAMLDASLPAEDLFSQKSATTSFVRQDYLDNDTERFPSGFTDLSNFPTIKRENTFSVTLSAKESFQ</sequence>